<dbReference type="OrthoDB" id="1056497at2759"/>
<keyword evidence="2" id="KW-0472">Membrane</keyword>
<evidence type="ECO:0000256" key="1">
    <source>
        <dbReference type="SAM" id="MobiDB-lite"/>
    </source>
</evidence>
<accession>A0A484MZT5</accession>
<name>A0A484MZT5_9ASTE</name>
<feature type="compositionally biased region" description="Polar residues" evidence="1">
    <location>
        <begin position="82"/>
        <end position="102"/>
    </location>
</feature>
<keyword evidence="4" id="KW-1185">Reference proteome</keyword>
<proteinExistence type="predicted"/>
<gene>
    <name evidence="3" type="ORF">CCAM_LOCUS36327</name>
</gene>
<evidence type="ECO:0000256" key="2">
    <source>
        <dbReference type="SAM" id="Phobius"/>
    </source>
</evidence>
<dbReference type="Proteomes" id="UP000595140">
    <property type="component" value="Unassembled WGS sequence"/>
</dbReference>
<dbReference type="PANTHER" id="PTHR34964:SF1">
    <property type="entry name" value="MEMBRANE LIPOPROTEIN"/>
    <property type="match status" value="1"/>
</dbReference>
<feature type="transmembrane region" description="Helical" evidence="2">
    <location>
        <begin position="40"/>
        <end position="63"/>
    </location>
</feature>
<dbReference type="AlphaFoldDB" id="A0A484MZT5"/>
<feature type="region of interest" description="Disordered" evidence="1">
    <location>
        <begin position="79"/>
        <end position="102"/>
    </location>
</feature>
<keyword evidence="2" id="KW-0812">Transmembrane</keyword>
<dbReference type="EMBL" id="OOIL02005377">
    <property type="protein sequence ID" value="VFQ94551.1"/>
    <property type="molecule type" value="Genomic_DNA"/>
</dbReference>
<feature type="transmembrane region" description="Helical" evidence="2">
    <location>
        <begin position="12"/>
        <end position="34"/>
    </location>
</feature>
<dbReference type="PANTHER" id="PTHR34964">
    <property type="entry name" value="MEMBRANE LIPOPROTEIN-RELATED"/>
    <property type="match status" value="1"/>
</dbReference>
<organism evidence="3 4">
    <name type="scientific">Cuscuta campestris</name>
    <dbReference type="NCBI Taxonomy" id="132261"/>
    <lineage>
        <taxon>Eukaryota</taxon>
        <taxon>Viridiplantae</taxon>
        <taxon>Streptophyta</taxon>
        <taxon>Embryophyta</taxon>
        <taxon>Tracheophyta</taxon>
        <taxon>Spermatophyta</taxon>
        <taxon>Magnoliopsida</taxon>
        <taxon>eudicotyledons</taxon>
        <taxon>Gunneridae</taxon>
        <taxon>Pentapetalae</taxon>
        <taxon>asterids</taxon>
        <taxon>lamiids</taxon>
        <taxon>Solanales</taxon>
        <taxon>Convolvulaceae</taxon>
        <taxon>Cuscuteae</taxon>
        <taxon>Cuscuta</taxon>
        <taxon>Cuscuta subgen. Grammica</taxon>
        <taxon>Cuscuta sect. Cleistogrammica</taxon>
    </lineage>
</organism>
<evidence type="ECO:0000313" key="3">
    <source>
        <dbReference type="EMBL" id="VFQ94551.1"/>
    </source>
</evidence>
<sequence length="102" mass="11886">MEERQGDIRVPLISFLFCILVTAGGILLCMYAFFPAESQPWFIHVAFLLIGSPWVFWFVMYIYTCFKRCAERRSIHNRQISRRSSMPTATSLELETSQDSQP</sequence>
<protein>
    <submittedName>
        <fullName evidence="3">Uncharacterized protein</fullName>
    </submittedName>
</protein>
<evidence type="ECO:0000313" key="4">
    <source>
        <dbReference type="Proteomes" id="UP000595140"/>
    </source>
</evidence>
<keyword evidence="2" id="KW-1133">Transmembrane helix</keyword>
<reference evidence="3 4" key="1">
    <citation type="submission" date="2018-04" db="EMBL/GenBank/DDBJ databases">
        <authorList>
            <person name="Vogel A."/>
        </authorList>
    </citation>
    <scope>NUCLEOTIDE SEQUENCE [LARGE SCALE GENOMIC DNA]</scope>
</reference>